<comment type="caution">
    <text evidence="1">The sequence shown here is derived from an EMBL/GenBank/DDBJ whole genome shotgun (WGS) entry which is preliminary data.</text>
</comment>
<reference evidence="1 2" key="1">
    <citation type="submission" date="2018-05" db="EMBL/GenBank/DDBJ databases">
        <title>The draft genome of strain NS-104.</title>
        <authorList>
            <person name="Hang P."/>
            <person name="Jiang J."/>
        </authorList>
    </citation>
    <scope>NUCLEOTIDE SEQUENCE [LARGE SCALE GENOMIC DNA]</scope>
    <source>
        <strain evidence="1 2">NS-104</strain>
    </source>
</reference>
<dbReference type="EMBL" id="QFBC01000049">
    <property type="protein sequence ID" value="PWE52022.1"/>
    <property type="molecule type" value="Genomic_DNA"/>
</dbReference>
<protein>
    <submittedName>
        <fullName evidence="1">Uncharacterized protein</fullName>
    </submittedName>
</protein>
<sequence length="242" mass="26934">MIRSSACQQQADQFPALSGRHGDRRSYTISWDTIRPIRPRGALDSWNDEVLTILRKPASREVYWIAAAKGARKPEFTGYHPGVILRPPASMSPMDGAVVFVPLTSEPPREIELGLPLPPYCRQLSENPGPDKERTVWAICDKVMTAGICRLERYVDFSRGGLHLVPKVLQKDFEAILEGVASAIVPLRSFIENRVGERHAAEMAALALEHERRIALVEDEILERLTAPGNRSRAVDGHVGAR</sequence>
<organism evidence="1 2">
    <name type="scientific">Metarhizobium album</name>
    <dbReference type="NCBI Taxonomy" id="2182425"/>
    <lineage>
        <taxon>Bacteria</taxon>
        <taxon>Pseudomonadati</taxon>
        <taxon>Pseudomonadota</taxon>
        <taxon>Alphaproteobacteria</taxon>
        <taxon>Hyphomicrobiales</taxon>
        <taxon>Rhizobiaceae</taxon>
        <taxon>Metarhizobium</taxon>
    </lineage>
</organism>
<dbReference type="OrthoDB" id="7365622at2"/>
<gene>
    <name evidence="1" type="ORF">DEM27_33330</name>
</gene>
<keyword evidence="2" id="KW-1185">Reference proteome</keyword>
<accession>A0A2U2DFE9</accession>
<dbReference type="Proteomes" id="UP000245252">
    <property type="component" value="Unassembled WGS sequence"/>
</dbReference>
<proteinExistence type="predicted"/>
<evidence type="ECO:0000313" key="1">
    <source>
        <dbReference type="EMBL" id="PWE52022.1"/>
    </source>
</evidence>
<dbReference type="AlphaFoldDB" id="A0A2U2DFE9"/>
<dbReference type="Gene3D" id="2.30.30.110">
    <property type="match status" value="1"/>
</dbReference>
<dbReference type="RefSeq" id="WP_109462511.1">
    <property type="nucleotide sequence ID" value="NZ_QFBC01000049.1"/>
</dbReference>
<evidence type="ECO:0000313" key="2">
    <source>
        <dbReference type="Proteomes" id="UP000245252"/>
    </source>
</evidence>
<dbReference type="InterPro" id="IPR011067">
    <property type="entry name" value="Plasmid_toxin/cell-grow_inhib"/>
</dbReference>
<name>A0A2U2DFE9_9HYPH</name>